<dbReference type="InterPro" id="IPR003439">
    <property type="entry name" value="ABC_transporter-like_ATP-bd"/>
</dbReference>
<comment type="caution">
    <text evidence="7">The sequence shown here is derived from an EMBL/GenBank/DDBJ whole genome shotgun (WGS) entry which is preliminary data.</text>
</comment>
<dbReference type="PROSITE" id="PS50893">
    <property type="entry name" value="ABC_TRANSPORTER_2"/>
    <property type="match status" value="1"/>
</dbReference>
<dbReference type="Gene3D" id="3.40.50.300">
    <property type="entry name" value="P-loop containing nucleotide triphosphate hydrolases"/>
    <property type="match status" value="1"/>
</dbReference>
<dbReference type="RefSeq" id="WP_238723177.1">
    <property type="nucleotide sequence ID" value="NZ_JAHQCW010000055.1"/>
</dbReference>
<reference evidence="7" key="1">
    <citation type="submission" date="2021-06" db="EMBL/GenBank/DDBJ databases">
        <title>Description of novel taxa of the family Lachnospiraceae.</title>
        <authorList>
            <person name="Chaplin A.V."/>
            <person name="Sokolova S.R."/>
            <person name="Pikina A.P."/>
            <person name="Korzhanova M."/>
            <person name="Belova V."/>
            <person name="Korostin D."/>
            <person name="Efimov B.A."/>
        </authorList>
    </citation>
    <scope>NUCLEOTIDE SEQUENCE</scope>
    <source>
        <strain evidence="7">ASD5720</strain>
    </source>
</reference>
<dbReference type="AlphaFoldDB" id="A0A949K8S3"/>
<keyword evidence="3" id="KW-0547">Nucleotide-binding</keyword>
<evidence type="ECO:0000259" key="6">
    <source>
        <dbReference type="PROSITE" id="PS50893"/>
    </source>
</evidence>
<dbReference type="SUPFAM" id="SSF52540">
    <property type="entry name" value="P-loop containing nucleoside triphosphate hydrolases"/>
    <property type="match status" value="1"/>
</dbReference>
<evidence type="ECO:0000313" key="7">
    <source>
        <dbReference type="EMBL" id="MBU9739303.1"/>
    </source>
</evidence>
<dbReference type="InterPro" id="IPR027417">
    <property type="entry name" value="P-loop_NTPase"/>
</dbReference>
<evidence type="ECO:0000256" key="5">
    <source>
        <dbReference type="SAM" id="MobiDB-lite"/>
    </source>
</evidence>
<protein>
    <submittedName>
        <fullName evidence="7">ABC transporter ATP-binding protein</fullName>
    </submittedName>
</protein>
<dbReference type="GO" id="GO:0005524">
    <property type="term" value="F:ATP binding"/>
    <property type="evidence" value="ECO:0007669"/>
    <property type="project" value="UniProtKB-KW"/>
</dbReference>
<keyword evidence="2" id="KW-0813">Transport</keyword>
<dbReference type="PANTHER" id="PTHR43335">
    <property type="entry name" value="ABC TRANSPORTER, ATP-BINDING PROTEIN"/>
    <property type="match status" value="1"/>
</dbReference>
<dbReference type="PROSITE" id="PS00211">
    <property type="entry name" value="ABC_TRANSPORTER_1"/>
    <property type="match status" value="1"/>
</dbReference>
<evidence type="ECO:0000313" key="8">
    <source>
        <dbReference type="Proteomes" id="UP000712157"/>
    </source>
</evidence>
<dbReference type="InterPro" id="IPR017871">
    <property type="entry name" value="ABC_transporter-like_CS"/>
</dbReference>
<evidence type="ECO:0000256" key="3">
    <source>
        <dbReference type="ARBA" id="ARBA00022741"/>
    </source>
</evidence>
<dbReference type="Pfam" id="PF00005">
    <property type="entry name" value="ABC_tran"/>
    <property type="match status" value="1"/>
</dbReference>
<keyword evidence="8" id="KW-1185">Reference proteome</keyword>
<dbReference type="CDD" id="cd03264">
    <property type="entry name" value="ABC_drug_resistance_like"/>
    <property type="match status" value="1"/>
</dbReference>
<accession>A0A949K8S3</accession>
<feature type="domain" description="ABC transporter" evidence="6">
    <location>
        <begin position="4"/>
        <end position="232"/>
    </location>
</feature>
<dbReference type="Proteomes" id="UP000712157">
    <property type="component" value="Unassembled WGS sequence"/>
</dbReference>
<gene>
    <name evidence="7" type="ORF">KTH89_22480</name>
</gene>
<evidence type="ECO:0000256" key="4">
    <source>
        <dbReference type="ARBA" id="ARBA00022840"/>
    </source>
</evidence>
<dbReference type="PANTHER" id="PTHR43335:SF2">
    <property type="entry name" value="ABC TRANSPORTER, ATP-BINDING PROTEIN"/>
    <property type="match status" value="1"/>
</dbReference>
<dbReference type="EMBL" id="JAHQCW010000055">
    <property type="protein sequence ID" value="MBU9739303.1"/>
    <property type="molecule type" value="Genomic_DNA"/>
</dbReference>
<proteinExistence type="inferred from homology"/>
<evidence type="ECO:0000256" key="1">
    <source>
        <dbReference type="ARBA" id="ARBA00005417"/>
    </source>
</evidence>
<sequence>MLELTLDRLTKRYHNKIALDQVSTEFTQGVYGLLGANGAGKTTMLRLLCDILDPTEGEVLCNGTPIRRLGGEYRRLLGYLPQDFGYYPDFTALRYLRYIAALKALPPQTARDKVEECICLTGLKGEEKQKIRTYSGGMLRRLGVAQALLNDPRILIMDEPTSGLDPRERIRFRNIISSLSRDRIIILSTHIVSDVEYIADEILLLRAGQLIQKGTVTEVAEQVKGRVWECMVSPAEAEELGQKYAVANLKNLAGMVKVRIVSDEKPIPQAEEAEPALEDVYLYYFDQAGPQKRQTYGENPYERKENVDVSDRAL</sequence>
<feature type="compositionally biased region" description="Basic and acidic residues" evidence="5">
    <location>
        <begin position="300"/>
        <end position="314"/>
    </location>
</feature>
<feature type="region of interest" description="Disordered" evidence="5">
    <location>
        <begin position="291"/>
        <end position="314"/>
    </location>
</feature>
<organism evidence="7 8">
    <name type="scientific">Diplocloster agilis</name>
    <dbReference type="NCBI Taxonomy" id="2850323"/>
    <lineage>
        <taxon>Bacteria</taxon>
        <taxon>Bacillati</taxon>
        <taxon>Bacillota</taxon>
        <taxon>Clostridia</taxon>
        <taxon>Lachnospirales</taxon>
        <taxon>Lachnospiraceae</taxon>
        <taxon>Diplocloster</taxon>
    </lineage>
</organism>
<dbReference type="InterPro" id="IPR003593">
    <property type="entry name" value="AAA+_ATPase"/>
</dbReference>
<evidence type="ECO:0000256" key="2">
    <source>
        <dbReference type="ARBA" id="ARBA00022448"/>
    </source>
</evidence>
<dbReference type="SMART" id="SM00382">
    <property type="entry name" value="AAA"/>
    <property type="match status" value="1"/>
</dbReference>
<comment type="similarity">
    <text evidence="1">Belongs to the ABC transporter superfamily.</text>
</comment>
<name>A0A949K8S3_9FIRM</name>
<dbReference type="GO" id="GO:0016887">
    <property type="term" value="F:ATP hydrolysis activity"/>
    <property type="evidence" value="ECO:0007669"/>
    <property type="project" value="InterPro"/>
</dbReference>
<keyword evidence="4 7" id="KW-0067">ATP-binding</keyword>